<evidence type="ECO:0000313" key="3">
    <source>
        <dbReference type="Proteomes" id="UP000240883"/>
    </source>
</evidence>
<dbReference type="AlphaFoldDB" id="A0A2T2PBV5"/>
<proteinExistence type="predicted"/>
<evidence type="ECO:0000256" key="1">
    <source>
        <dbReference type="SAM" id="MobiDB-lite"/>
    </source>
</evidence>
<protein>
    <submittedName>
        <fullName evidence="2">Uncharacterized protein</fullName>
    </submittedName>
</protein>
<sequence>MEPPKPNAPPSQPNLSLHLPPYLPSVSNPSQHPRSAPTDPSPNKHPRSPPTHVHHMGAPPQTPACTQKERIPSRRQAYAQPPTPLRPKTKPFGKKAQESGKEGRWAWVRGGGRAGPRSRACASGMIVRRRGGDGEGEGAGEGSGRILGGGGTSAGERAYEKNERGFIEGG</sequence>
<feature type="compositionally biased region" description="Basic and acidic residues" evidence="1">
    <location>
        <begin position="157"/>
        <end position="170"/>
    </location>
</feature>
<name>A0A2T2PBV5_CORCC</name>
<feature type="compositionally biased region" description="Basic and acidic residues" evidence="1">
    <location>
        <begin position="95"/>
        <end position="104"/>
    </location>
</feature>
<organism evidence="2 3">
    <name type="scientific">Corynespora cassiicola Philippines</name>
    <dbReference type="NCBI Taxonomy" id="1448308"/>
    <lineage>
        <taxon>Eukaryota</taxon>
        <taxon>Fungi</taxon>
        <taxon>Dikarya</taxon>
        <taxon>Ascomycota</taxon>
        <taxon>Pezizomycotina</taxon>
        <taxon>Dothideomycetes</taxon>
        <taxon>Pleosporomycetidae</taxon>
        <taxon>Pleosporales</taxon>
        <taxon>Corynesporascaceae</taxon>
        <taxon>Corynespora</taxon>
    </lineage>
</organism>
<dbReference type="EMBL" id="KZ678128">
    <property type="protein sequence ID" value="PSN75130.1"/>
    <property type="molecule type" value="Genomic_DNA"/>
</dbReference>
<feature type="compositionally biased region" description="Low complexity" evidence="1">
    <location>
        <begin position="115"/>
        <end position="124"/>
    </location>
</feature>
<accession>A0A2T2PBV5</accession>
<reference evidence="2 3" key="1">
    <citation type="journal article" date="2018" name="Front. Microbiol.">
        <title>Genome-Wide Analysis of Corynespora cassiicola Leaf Fall Disease Putative Effectors.</title>
        <authorList>
            <person name="Lopez D."/>
            <person name="Ribeiro S."/>
            <person name="Label P."/>
            <person name="Fumanal B."/>
            <person name="Venisse J.S."/>
            <person name="Kohler A."/>
            <person name="de Oliveira R.R."/>
            <person name="Labutti K."/>
            <person name="Lipzen A."/>
            <person name="Lail K."/>
            <person name="Bauer D."/>
            <person name="Ohm R.A."/>
            <person name="Barry K.W."/>
            <person name="Spatafora J."/>
            <person name="Grigoriev I.V."/>
            <person name="Martin F.M."/>
            <person name="Pujade-Renaud V."/>
        </authorList>
    </citation>
    <scope>NUCLEOTIDE SEQUENCE [LARGE SCALE GENOMIC DNA]</scope>
    <source>
        <strain evidence="2 3">Philippines</strain>
    </source>
</reference>
<feature type="compositionally biased region" description="Basic residues" evidence="1">
    <location>
        <begin position="44"/>
        <end position="55"/>
    </location>
</feature>
<evidence type="ECO:0000313" key="2">
    <source>
        <dbReference type="EMBL" id="PSN75130.1"/>
    </source>
</evidence>
<feature type="region of interest" description="Disordered" evidence="1">
    <location>
        <begin position="1"/>
        <end position="170"/>
    </location>
</feature>
<keyword evidence="3" id="KW-1185">Reference proteome</keyword>
<feature type="compositionally biased region" description="Gly residues" evidence="1">
    <location>
        <begin position="137"/>
        <end position="153"/>
    </location>
</feature>
<gene>
    <name evidence="2" type="ORF">BS50DRAFT_567858</name>
</gene>
<dbReference type="Proteomes" id="UP000240883">
    <property type="component" value="Unassembled WGS sequence"/>
</dbReference>
<feature type="compositionally biased region" description="Pro residues" evidence="1">
    <location>
        <begin position="1"/>
        <end position="12"/>
    </location>
</feature>